<dbReference type="InterPro" id="IPR044717">
    <property type="entry name" value="NIC1"/>
</dbReference>
<organism evidence="1 2">
    <name type="scientific">Acer yangbiense</name>
    <dbReference type="NCBI Taxonomy" id="1000413"/>
    <lineage>
        <taxon>Eukaryota</taxon>
        <taxon>Viridiplantae</taxon>
        <taxon>Streptophyta</taxon>
        <taxon>Embryophyta</taxon>
        <taxon>Tracheophyta</taxon>
        <taxon>Spermatophyta</taxon>
        <taxon>Magnoliopsida</taxon>
        <taxon>eudicotyledons</taxon>
        <taxon>Gunneridae</taxon>
        <taxon>Pentapetalae</taxon>
        <taxon>rosids</taxon>
        <taxon>malvids</taxon>
        <taxon>Sapindales</taxon>
        <taxon>Sapindaceae</taxon>
        <taxon>Hippocastanoideae</taxon>
        <taxon>Acereae</taxon>
        <taxon>Acer</taxon>
    </lineage>
</organism>
<proteinExistence type="predicted"/>
<keyword evidence="2" id="KW-1185">Reference proteome</keyword>
<sequence length="86" mass="9230">MHKTRTNSNTAEESVELPNDTVTGLVLVILINDFCTIGAGNLILVGDFFCSNSGFLVSPLQLVVLYSNSCATFDITPHIARNTKGV</sequence>
<name>A0A5C7HCX3_9ROSI</name>
<evidence type="ECO:0000313" key="1">
    <source>
        <dbReference type="EMBL" id="TXG54036.1"/>
    </source>
</evidence>
<dbReference type="EMBL" id="VAHF01000009">
    <property type="protein sequence ID" value="TXG54036.1"/>
    <property type="molecule type" value="Genomic_DNA"/>
</dbReference>
<dbReference type="GO" id="GO:0008936">
    <property type="term" value="F:nicotinamidase activity"/>
    <property type="evidence" value="ECO:0007669"/>
    <property type="project" value="InterPro"/>
</dbReference>
<comment type="caution">
    <text evidence="1">The sequence shown here is derived from an EMBL/GenBank/DDBJ whole genome shotgun (WGS) entry which is preliminary data.</text>
</comment>
<dbReference type="Proteomes" id="UP000323000">
    <property type="component" value="Chromosome 9"/>
</dbReference>
<evidence type="ECO:0000313" key="2">
    <source>
        <dbReference type="Proteomes" id="UP000323000"/>
    </source>
</evidence>
<protein>
    <submittedName>
        <fullName evidence="1">Uncharacterized protein</fullName>
    </submittedName>
</protein>
<gene>
    <name evidence="1" type="ORF">EZV62_019292</name>
</gene>
<dbReference type="AlphaFoldDB" id="A0A5C7HCX3"/>
<dbReference type="OrthoDB" id="1751373at2759"/>
<accession>A0A5C7HCX3</accession>
<reference evidence="2" key="1">
    <citation type="journal article" date="2019" name="Gigascience">
        <title>De novo genome assembly of the endangered Acer yangbiense, a plant species with extremely small populations endemic to Yunnan Province, China.</title>
        <authorList>
            <person name="Yang J."/>
            <person name="Wariss H.M."/>
            <person name="Tao L."/>
            <person name="Zhang R."/>
            <person name="Yun Q."/>
            <person name="Hollingsworth P."/>
            <person name="Dao Z."/>
            <person name="Luo G."/>
            <person name="Guo H."/>
            <person name="Ma Y."/>
            <person name="Sun W."/>
        </authorList>
    </citation>
    <scope>NUCLEOTIDE SEQUENCE [LARGE SCALE GENOMIC DNA]</scope>
    <source>
        <strain evidence="2">cv. Malutang</strain>
    </source>
</reference>
<dbReference type="PANTHER" id="PTHR47297:SF2">
    <property type="entry name" value="OS02G0606800 PROTEIN"/>
    <property type="match status" value="1"/>
</dbReference>
<dbReference type="PANTHER" id="PTHR47297">
    <property type="match status" value="1"/>
</dbReference>
<dbReference type="GO" id="GO:0019365">
    <property type="term" value="P:pyridine nucleotide salvage"/>
    <property type="evidence" value="ECO:0007669"/>
    <property type="project" value="InterPro"/>
</dbReference>